<dbReference type="Proteomes" id="UP001596425">
    <property type="component" value="Unassembled WGS sequence"/>
</dbReference>
<evidence type="ECO:0000256" key="3">
    <source>
        <dbReference type="ARBA" id="ARBA00022989"/>
    </source>
</evidence>
<dbReference type="PANTHER" id="PTHR21461:SF69">
    <property type="entry name" value="GLYCOSYLTRANSFERASE FAMILY 92 PROTEIN"/>
    <property type="match status" value="1"/>
</dbReference>
<dbReference type="Pfam" id="PF13704">
    <property type="entry name" value="Glyco_tranf_2_4"/>
    <property type="match status" value="1"/>
</dbReference>
<dbReference type="GO" id="GO:0016757">
    <property type="term" value="F:glycosyltransferase activity"/>
    <property type="evidence" value="ECO:0007669"/>
    <property type="project" value="UniProtKB-KW"/>
</dbReference>
<evidence type="ECO:0000313" key="5">
    <source>
        <dbReference type="Proteomes" id="UP001596425"/>
    </source>
</evidence>
<dbReference type="CDD" id="cd00761">
    <property type="entry name" value="Glyco_tranf_GTA_type"/>
    <property type="match status" value="1"/>
</dbReference>
<evidence type="ECO:0000256" key="2">
    <source>
        <dbReference type="ARBA" id="ARBA00022692"/>
    </source>
</evidence>
<gene>
    <name evidence="4" type="ORF">ACFQBM_16235</name>
</gene>
<accession>A0ABW1YTD3</accession>
<sequence>MKLGIAAIFKNEFDYILEWIAYHQLIGVDKFFIADNVSNDGSSQLLEALDSLGIINRVYFPRVEDAGPQVPAYNKILQEYGAEVDLLAFIDADEFIVTTNDRPLKENLQKFYRMEDAGALALNWRNFGSSREVFKGAEPVIKRFTLCSRKDHNFNRHIKSILKPHMTERMNIHECVLKLGRYYSSDLKPAVFENGEPCGPKTAGVVYEAVRVNHYVVKSKQEHILNKDKKGSGAGSATRRKGQAYFRAHDLNDELDNSLMRFVPGVKRCVEEFKELLVRESPYLSFGSANIAIRGGIISGWAVSEYDGDLKVRLLINGAEHLVDVNQPRPDVLRKGGSRKLVCGFRYRHDSKLTSMDDVKGYIYGTTIECSVRHISPDIGVG</sequence>
<keyword evidence="2" id="KW-0812">Transmembrane</keyword>
<dbReference type="RefSeq" id="WP_193191362.1">
    <property type="nucleotide sequence ID" value="NZ_JACZFR010000017.1"/>
</dbReference>
<keyword evidence="3" id="KW-1133">Transmembrane helix</keyword>
<keyword evidence="5" id="KW-1185">Reference proteome</keyword>
<keyword evidence="4" id="KW-0808">Transferase</keyword>
<dbReference type="EMBL" id="JBHSVR010000001">
    <property type="protein sequence ID" value="MFC6634837.1"/>
    <property type="molecule type" value="Genomic_DNA"/>
</dbReference>
<organism evidence="4 5">
    <name type="scientific">Microbulbifer taiwanensis</name>
    <dbReference type="NCBI Taxonomy" id="986746"/>
    <lineage>
        <taxon>Bacteria</taxon>
        <taxon>Pseudomonadati</taxon>
        <taxon>Pseudomonadota</taxon>
        <taxon>Gammaproteobacteria</taxon>
        <taxon>Cellvibrionales</taxon>
        <taxon>Microbulbiferaceae</taxon>
        <taxon>Microbulbifer</taxon>
    </lineage>
</organism>
<dbReference type="EC" id="2.4.-.-" evidence="4"/>
<comment type="subcellular location">
    <subcellularLocation>
        <location evidence="1">Membrane</location>
        <topology evidence="1">Single-pass membrane protein</topology>
    </subcellularLocation>
</comment>
<keyword evidence="3" id="KW-0472">Membrane</keyword>
<reference evidence="5" key="1">
    <citation type="journal article" date="2019" name="Int. J. Syst. Evol. Microbiol.">
        <title>The Global Catalogue of Microorganisms (GCM) 10K type strain sequencing project: providing services to taxonomists for standard genome sequencing and annotation.</title>
        <authorList>
            <consortium name="The Broad Institute Genomics Platform"/>
            <consortium name="The Broad Institute Genome Sequencing Center for Infectious Disease"/>
            <person name="Wu L."/>
            <person name="Ma J."/>
        </authorList>
    </citation>
    <scope>NUCLEOTIDE SEQUENCE [LARGE SCALE GENOMIC DNA]</scope>
    <source>
        <strain evidence="5">CGMCC 1.13718</strain>
    </source>
</reference>
<dbReference type="PANTHER" id="PTHR21461">
    <property type="entry name" value="GLYCOSYLTRANSFERASE FAMILY 92 PROTEIN"/>
    <property type="match status" value="1"/>
</dbReference>
<proteinExistence type="predicted"/>
<name>A0ABW1YTD3_9GAMM</name>
<evidence type="ECO:0000256" key="1">
    <source>
        <dbReference type="ARBA" id="ARBA00004167"/>
    </source>
</evidence>
<protein>
    <submittedName>
        <fullName evidence="4">Glycosyltransferase family 2 protein</fullName>
        <ecNumber evidence="4">2.4.-.-</ecNumber>
    </submittedName>
</protein>
<comment type="caution">
    <text evidence="4">The sequence shown here is derived from an EMBL/GenBank/DDBJ whole genome shotgun (WGS) entry which is preliminary data.</text>
</comment>
<evidence type="ECO:0000313" key="4">
    <source>
        <dbReference type="EMBL" id="MFC6634837.1"/>
    </source>
</evidence>
<keyword evidence="4" id="KW-0328">Glycosyltransferase</keyword>